<evidence type="ECO:0000313" key="3">
    <source>
        <dbReference type="Proteomes" id="UP000217784"/>
    </source>
</evidence>
<name>A0A2A2HAC1_METBR</name>
<sequence length="177" mass="19898">MIIKCDKCTLRKWKASDLENLVKNANNYNVASTLRDAFPYPYTTEDGKEWIEFAGNKEWGHNFAITIDAKAVGGIGLIVGNDIERKSSEVGYWLGEDHWGKGITSSALEGIVNFAFNNLKLERIFAVPLEHNTASRKVLEKNDFVLEGILRNSVFKSGKLHNQALYARIRDSSVCDD</sequence>
<dbReference type="OrthoDB" id="120213at2157"/>
<dbReference type="RefSeq" id="WP_069584553.1">
    <property type="nucleotide sequence ID" value="NZ_LMVM01000001.1"/>
</dbReference>
<dbReference type="Pfam" id="PF13302">
    <property type="entry name" value="Acetyltransf_3"/>
    <property type="match status" value="1"/>
</dbReference>
<dbReference type="PANTHER" id="PTHR43328">
    <property type="entry name" value="ACETYLTRANSFERASE-RELATED"/>
    <property type="match status" value="1"/>
</dbReference>
<keyword evidence="3" id="KW-1185">Reference proteome</keyword>
<dbReference type="InterPro" id="IPR016181">
    <property type="entry name" value="Acyl_CoA_acyltransferase"/>
</dbReference>
<gene>
    <name evidence="2" type="ORF">ASJ80_15335</name>
</gene>
<dbReference type="Gene3D" id="3.40.630.30">
    <property type="match status" value="1"/>
</dbReference>
<keyword evidence="2" id="KW-0808">Transferase</keyword>
<dbReference type="GO" id="GO:0016747">
    <property type="term" value="F:acyltransferase activity, transferring groups other than amino-acyl groups"/>
    <property type="evidence" value="ECO:0007669"/>
    <property type="project" value="InterPro"/>
</dbReference>
<feature type="domain" description="N-acetyltransferase" evidence="1">
    <location>
        <begin position="8"/>
        <end position="172"/>
    </location>
</feature>
<dbReference type="PROSITE" id="PS51186">
    <property type="entry name" value="GNAT"/>
    <property type="match status" value="1"/>
</dbReference>
<dbReference type="EMBL" id="LMVM01000001">
    <property type="protein sequence ID" value="PAV06203.1"/>
    <property type="molecule type" value="Genomic_DNA"/>
</dbReference>
<protein>
    <submittedName>
        <fullName evidence="2">GCN5 family acetyltransferase</fullName>
    </submittedName>
</protein>
<proteinExistence type="predicted"/>
<dbReference type="InterPro" id="IPR000182">
    <property type="entry name" value="GNAT_dom"/>
</dbReference>
<evidence type="ECO:0000259" key="1">
    <source>
        <dbReference type="PROSITE" id="PS51186"/>
    </source>
</evidence>
<dbReference type="Proteomes" id="UP000217784">
    <property type="component" value="Unassembled WGS sequence"/>
</dbReference>
<dbReference type="AlphaFoldDB" id="A0A2A2HAC1"/>
<comment type="caution">
    <text evidence="2">The sequence shown here is derived from an EMBL/GenBank/DDBJ whole genome shotgun (WGS) entry which is preliminary data.</text>
</comment>
<evidence type="ECO:0000313" key="2">
    <source>
        <dbReference type="EMBL" id="PAV06203.1"/>
    </source>
</evidence>
<dbReference type="SUPFAM" id="SSF55729">
    <property type="entry name" value="Acyl-CoA N-acyltransferases (Nat)"/>
    <property type="match status" value="1"/>
</dbReference>
<organism evidence="2 3">
    <name type="scientific">Methanobacterium bryantii</name>
    <dbReference type="NCBI Taxonomy" id="2161"/>
    <lineage>
        <taxon>Archaea</taxon>
        <taxon>Methanobacteriati</taxon>
        <taxon>Methanobacteriota</taxon>
        <taxon>Methanomada group</taxon>
        <taxon>Methanobacteria</taxon>
        <taxon>Methanobacteriales</taxon>
        <taxon>Methanobacteriaceae</taxon>
        <taxon>Methanobacterium</taxon>
    </lineage>
</organism>
<dbReference type="PANTHER" id="PTHR43328:SF1">
    <property type="entry name" value="N-ACETYLTRANSFERASE DOMAIN-CONTAINING PROTEIN"/>
    <property type="match status" value="1"/>
</dbReference>
<reference evidence="2 3" key="1">
    <citation type="journal article" date="2017" name="BMC Genomics">
        <title>Genomic analysis of methanogenic archaea reveals a shift towards energy conservation.</title>
        <authorList>
            <person name="Gilmore S.P."/>
            <person name="Henske J.K."/>
            <person name="Sexton J.A."/>
            <person name="Solomon K.V."/>
            <person name="Seppala S."/>
            <person name="Yoo J.I."/>
            <person name="Huyett L.M."/>
            <person name="Pressman A."/>
            <person name="Cogan J.Z."/>
            <person name="Kivenson V."/>
            <person name="Peng X."/>
            <person name="Tan Y."/>
            <person name="Valentine D.L."/>
            <person name="O'Malley M.A."/>
        </authorList>
    </citation>
    <scope>NUCLEOTIDE SEQUENCE [LARGE SCALE GENOMIC DNA]</scope>
    <source>
        <strain evidence="2 3">M.o.H.</strain>
    </source>
</reference>
<accession>A0A2A2HAC1</accession>